<feature type="binding site" evidence="11">
    <location>
        <begin position="299"/>
        <end position="301"/>
    </location>
    <ligand>
        <name>substrate</name>
    </ligand>
</feature>
<comment type="similarity">
    <text evidence="1 9">Belongs to the metallo-dependent hydrolases superfamily. NagA family.</text>
</comment>
<keyword evidence="5 9" id="KW-0378">Hydrolase</keyword>
<comment type="caution">
    <text evidence="14">The sequence shown here is derived from an EMBL/GenBank/DDBJ whole genome shotgun (WGS) entry which is preliminary data.</text>
</comment>
<evidence type="ECO:0000256" key="12">
    <source>
        <dbReference type="PIRSR" id="PIRSR038994-3"/>
    </source>
</evidence>
<keyword evidence="15" id="KW-1185">Reference proteome</keyword>
<accession>A0A0R3JVW9</accession>
<dbReference type="CDD" id="cd00854">
    <property type="entry name" value="NagA"/>
    <property type="match status" value="1"/>
</dbReference>
<evidence type="ECO:0000256" key="4">
    <source>
        <dbReference type="ARBA" id="ARBA00022723"/>
    </source>
</evidence>
<dbReference type="EC" id="3.5.1.25" evidence="2"/>
<evidence type="ECO:0000256" key="6">
    <source>
        <dbReference type="ARBA" id="ARBA00023277"/>
    </source>
</evidence>
<dbReference type="Gene3D" id="2.30.40.10">
    <property type="entry name" value="Urease, subunit C, domain 1"/>
    <property type="match status" value="1"/>
</dbReference>
<proteinExistence type="inferred from homology"/>
<evidence type="ECO:0000256" key="3">
    <source>
        <dbReference type="ARBA" id="ARBA00018029"/>
    </source>
</evidence>
<evidence type="ECO:0000313" key="15">
    <source>
        <dbReference type="Proteomes" id="UP000052015"/>
    </source>
</evidence>
<dbReference type="InterPro" id="IPR006680">
    <property type="entry name" value="Amidohydro-rel"/>
</dbReference>
<dbReference type="NCBIfam" id="TIGR00221">
    <property type="entry name" value="nagA"/>
    <property type="match status" value="1"/>
</dbReference>
<feature type="binding site" evidence="11">
    <location>
        <begin position="212"/>
        <end position="213"/>
    </location>
    <ligand>
        <name>substrate</name>
    </ligand>
</feature>
<dbReference type="InterPro" id="IPR032466">
    <property type="entry name" value="Metal_Hydrolase"/>
</dbReference>
<evidence type="ECO:0000313" key="14">
    <source>
        <dbReference type="EMBL" id="KRQ86461.1"/>
    </source>
</evidence>
<dbReference type="SUPFAM" id="SSF51556">
    <property type="entry name" value="Metallo-dependent hydrolases"/>
    <property type="match status" value="1"/>
</dbReference>
<dbReference type="PATRIC" id="fig|908809.3.peg.1668"/>
<evidence type="ECO:0000256" key="7">
    <source>
        <dbReference type="ARBA" id="ARBA00047647"/>
    </source>
</evidence>
<dbReference type="InterPro" id="IPR011059">
    <property type="entry name" value="Metal-dep_hydrolase_composite"/>
</dbReference>
<organism evidence="14 15">
    <name type="scientific">Caloramator mitchellensis</name>
    <dbReference type="NCBI Taxonomy" id="908809"/>
    <lineage>
        <taxon>Bacteria</taxon>
        <taxon>Bacillati</taxon>
        <taxon>Bacillota</taxon>
        <taxon>Clostridia</taxon>
        <taxon>Eubacteriales</taxon>
        <taxon>Clostridiaceae</taxon>
        <taxon>Caloramator</taxon>
    </lineage>
</organism>
<reference evidence="14 15" key="1">
    <citation type="submission" date="2015-09" db="EMBL/GenBank/DDBJ databases">
        <title>Draft genome sequence of a Caloramator mitchellensis, a moderate thermophile from the Great Artesian Basin of Australia.</title>
        <authorList>
            <person name="Patel B.K."/>
        </authorList>
    </citation>
    <scope>NUCLEOTIDE SEQUENCE [LARGE SCALE GENOMIC DNA]</scope>
    <source>
        <strain evidence="14 15">VF08</strain>
    </source>
</reference>
<evidence type="ECO:0000256" key="2">
    <source>
        <dbReference type="ARBA" id="ARBA00011899"/>
    </source>
</evidence>
<evidence type="ECO:0000256" key="11">
    <source>
        <dbReference type="PIRSR" id="PIRSR038994-2"/>
    </source>
</evidence>
<feature type="binding site" evidence="12">
    <location>
        <position position="209"/>
    </location>
    <ligand>
        <name>Zn(2+)</name>
        <dbReference type="ChEBI" id="CHEBI:29105"/>
    </ligand>
</feature>
<dbReference type="AlphaFoldDB" id="A0A0R3JVW9"/>
<evidence type="ECO:0000256" key="9">
    <source>
        <dbReference type="PIRNR" id="PIRNR038994"/>
    </source>
</evidence>
<evidence type="ECO:0000256" key="8">
    <source>
        <dbReference type="ARBA" id="ARBA00060590"/>
    </source>
</evidence>
<dbReference type="Proteomes" id="UP000052015">
    <property type="component" value="Unassembled WGS sequence"/>
</dbReference>
<protein>
    <recommendedName>
        <fullName evidence="3">N-acetylglucosamine-6-phosphate deacetylase</fullName>
        <ecNumber evidence="2">3.5.1.25</ecNumber>
    </recommendedName>
</protein>
<evidence type="ECO:0000256" key="1">
    <source>
        <dbReference type="ARBA" id="ARBA00010716"/>
    </source>
</evidence>
<feature type="binding site" evidence="12">
    <location>
        <position position="188"/>
    </location>
    <ligand>
        <name>Zn(2+)</name>
        <dbReference type="ChEBI" id="CHEBI:29105"/>
    </ligand>
</feature>
<dbReference type="OrthoDB" id="9776488at2"/>
<feature type="binding site" evidence="11">
    <location>
        <position position="220"/>
    </location>
    <ligand>
        <name>substrate</name>
    </ligand>
</feature>
<dbReference type="GO" id="GO:0008448">
    <property type="term" value="F:N-acetylglucosamine-6-phosphate deacetylase activity"/>
    <property type="evidence" value="ECO:0007669"/>
    <property type="project" value="UniProtKB-EC"/>
</dbReference>
<comment type="catalytic activity">
    <reaction evidence="7">
        <text>N-acetyl-D-glucosamine 6-phosphate + H2O = D-glucosamine 6-phosphate + acetate</text>
        <dbReference type="Rhea" id="RHEA:22936"/>
        <dbReference type="ChEBI" id="CHEBI:15377"/>
        <dbReference type="ChEBI" id="CHEBI:30089"/>
        <dbReference type="ChEBI" id="CHEBI:57513"/>
        <dbReference type="ChEBI" id="CHEBI:58725"/>
        <dbReference type="EC" id="3.5.1.25"/>
    </reaction>
</comment>
<dbReference type="GO" id="GO:0006046">
    <property type="term" value="P:N-acetylglucosamine catabolic process"/>
    <property type="evidence" value="ECO:0007669"/>
    <property type="project" value="TreeGrafter"/>
</dbReference>
<dbReference type="GO" id="GO:0046872">
    <property type="term" value="F:metal ion binding"/>
    <property type="evidence" value="ECO:0007669"/>
    <property type="project" value="UniProtKB-KW"/>
</dbReference>
<dbReference type="InterPro" id="IPR003764">
    <property type="entry name" value="GlcNAc_6-P_deAcase"/>
</dbReference>
<dbReference type="PANTHER" id="PTHR11113">
    <property type="entry name" value="N-ACETYLGLUCOSAMINE-6-PHOSPHATE DEACETYLASE"/>
    <property type="match status" value="1"/>
</dbReference>
<dbReference type="Pfam" id="PF01979">
    <property type="entry name" value="Amidohydro_1"/>
    <property type="match status" value="1"/>
</dbReference>
<comment type="pathway">
    <text evidence="8">Amino-sugar metabolism; N-acetylneuraminate degradation; D-fructose 6-phosphate from N-acetylneuraminate: step 4/5.</text>
</comment>
<name>A0A0R3JVW9_CALMK</name>
<dbReference type="RefSeq" id="WP_057979000.1">
    <property type="nucleotide sequence ID" value="NZ_LKHP01000009.1"/>
</dbReference>
<feature type="binding site" evidence="11">
    <location>
        <position position="243"/>
    </location>
    <ligand>
        <name>substrate</name>
    </ligand>
</feature>
<keyword evidence="6 9" id="KW-0119">Carbohydrate metabolism</keyword>
<sequence length="367" mass="40756">MRGIINGKLILKDGIALDKVLLFDERIIDIVPKDEINLSGVEIIDAGGNFVSAGFINIHVHGCSGYDVMDEEGLEEISKGLLKTGVTSFLATTMSMEWEKVEGALNRIRAAMKNNRYANVLGAHLEGPFISRKYKGAHDENYLMEPNYERIESFRDVIKIITVAPELKGAVEFIKRCSEDNIIVSIGHSCASLDEMNVAIDQGARHITHLFNAMPQLHHRNPSVLGAAFTRDVTCEIIPDNIHVHPSLYEFVVNVKGKDRVIIITDSNRACLLEDGVYDLGGQDVYVKNKKATLKDGTIAGSILPMNEGIRNFYENTSLELWEVVNMATLNPAKLLGIDDKKGSIEKGKDAEFCVLDDRFEVVRVIK</sequence>
<dbReference type="EMBL" id="LKHP01000009">
    <property type="protein sequence ID" value="KRQ86461.1"/>
    <property type="molecule type" value="Genomic_DNA"/>
</dbReference>
<evidence type="ECO:0000259" key="13">
    <source>
        <dbReference type="Pfam" id="PF01979"/>
    </source>
</evidence>
<gene>
    <name evidence="14" type="primary">nagA</name>
    <name evidence="14" type="ORF">ABG79_01663</name>
</gene>
<feature type="binding site" evidence="11">
    <location>
        <position position="137"/>
    </location>
    <ligand>
        <name>substrate</name>
    </ligand>
</feature>
<feature type="binding site" evidence="12">
    <location>
        <position position="126"/>
    </location>
    <ligand>
        <name>Zn(2+)</name>
        <dbReference type="ChEBI" id="CHEBI:29105"/>
    </ligand>
</feature>
<evidence type="ECO:0000256" key="5">
    <source>
        <dbReference type="ARBA" id="ARBA00022801"/>
    </source>
</evidence>
<dbReference type="STRING" id="908809.ABG79_01663"/>
<dbReference type="Gene3D" id="3.20.20.140">
    <property type="entry name" value="Metal-dependent hydrolases"/>
    <property type="match status" value="1"/>
</dbReference>
<feature type="domain" description="Amidohydrolase-related" evidence="13">
    <location>
        <begin position="50"/>
        <end position="365"/>
    </location>
</feature>
<dbReference type="PIRSF" id="PIRSF038994">
    <property type="entry name" value="NagA"/>
    <property type="match status" value="1"/>
</dbReference>
<dbReference type="PANTHER" id="PTHR11113:SF14">
    <property type="entry name" value="N-ACETYLGLUCOSAMINE-6-PHOSPHATE DEACETYLASE"/>
    <property type="match status" value="1"/>
</dbReference>
<comment type="cofactor">
    <cofactor evidence="12">
        <name>a divalent metal cation</name>
        <dbReference type="ChEBI" id="CHEBI:60240"/>
    </cofactor>
    <text evidence="12">Binds 1 divalent metal cation per subunit.</text>
</comment>
<dbReference type="FunFam" id="3.20.20.140:FF:000004">
    <property type="entry name" value="N-acetylglucosamine-6-phosphate deacetylase"/>
    <property type="match status" value="1"/>
</dbReference>
<keyword evidence="4 12" id="KW-0479">Metal-binding</keyword>
<dbReference type="SUPFAM" id="SSF51338">
    <property type="entry name" value="Composite domain of metallo-dependent hydrolases"/>
    <property type="match status" value="1"/>
</dbReference>
<evidence type="ECO:0000256" key="10">
    <source>
        <dbReference type="PIRSR" id="PIRSR038994-1"/>
    </source>
</evidence>
<feature type="active site" description="Proton donor/acceptor" evidence="10">
    <location>
        <position position="266"/>
    </location>
</feature>